<evidence type="ECO:0000256" key="1">
    <source>
        <dbReference type="SAM" id="Coils"/>
    </source>
</evidence>
<dbReference type="Proteomes" id="UP000050741">
    <property type="component" value="Unassembled WGS sequence"/>
</dbReference>
<name>A0A183BQQ5_GLOPA</name>
<accession>A0A183BQQ5</accession>
<dbReference type="SUPFAM" id="SSF49899">
    <property type="entry name" value="Concanavalin A-like lectins/glucanases"/>
    <property type="match status" value="2"/>
</dbReference>
<evidence type="ECO:0000313" key="4">
    <source>
        <dbReference type="WBParaSite" id="GPLIN_000294100"/>
    </source>
</evidence>
<feature type="coiled-coil region" evidence="1">
    <location>
        <begin position="58"/>
        <end position="104"/>
    </location>
</feature>
<dbReference type="InterPro" id="IPR043136">
    <property type="entry name" value="B30.2/SPRY_sf"/>
</dbReference>
<protein>
    <submittedName>
        <fullName evidence="4">B30.2/SPRY domain-containing protein</fullName>
    </submittedName>
</protein>
<keyword evidence="1" id="KW-0175">Coiled coil</keyword>
<organism evidence="3 4">
    <name type="scientific">Globodera pallida</name>
    <name type="common">Potato cyst nematode worm</name>
    <name type="synonym">Heterodera pallida</name>
    <dbReference type="NCBI Taxonomy" id="36090"/>
    <lineage>
        <taxon>Eukaryota</taxon>
        <taxon>Metazoa</taxon>
        <taxon>Ecdysozoa</taxon>
        <taxon>Nematoda</taxon>
        <taxon>Chromadorea</taxon>
        <taxon>Rhabditida</taxon>
        <taxon>Tylenchina</taxon>
        <taxon>Tylenchomorpha</taxon>
        <taxon>Tylenchoidea</taxon>
        <taxon>Heteroderidae</taxon>
        <taxon>Heteroderinae</taxon>
        <taxon>Globodera</taxon>
    </lineage>
</organism>
<dbReference type="Gene3D" id="2.60.120.920">
    <property type="match status" value="2"/>
</dbReference>
<dbReference type="WBParaSite" id="GPLIN_000294100">
    <property type="protein sequence ID" value="GPLIN_000294100"/>
    <property type="gene ID" value="GPLIN_000294100"/>
</dbReference>
<dbReference type="SMART" id="SM00449">
    <property type="entry name" value="SPRY"/>
    <property type="match status" value="2"/>
</dbReference>
<evidence type="ECO:0000259" key="2">
    <source>
        <dbReference type="PROSITE" id="PS50188"/>
    </source>
</evidence>
<reference evidence="4" key="3">
    <citation type="submission" date="2016-06" db="UniProtKB">
        <authorList>
            <consortium name="WormBaseParasite"/>
        </authorList>
    </citation>
    <scope>IDENTIFICATION</scope>
</reference>
<dbReference type="InterPro" id="IPR050618">
    <property type="entry name" value="Ubq-SigPath_Reg"/>
</dbReference>
<dbReference type="InterPro" id="IPR001870">
    <property type="entry name" value="B30.2/SPRY"/>
</dbReference>
<proteinExistence type="predicted"/>
<dbReference type="PANTHER" id="PTHR12864">
    <property type="entry name" value="RAN BINDING PROTEIN 9-RELATED"/>
    <property type="match status" value="1"/>
</dbReference>
<evidence type="ECO:0000313" key="3">
    <source>
        <dbReference type="Proteomes" id="UP000050741"/>
    </source>
</evidence>
<dbReference type="PROSITE" id="PS50188">
    <property type="entry name" value="B302_SPRY"/>
    <property type="match status" value="2"/>
</dbReference>
<dbReference type="AlphaFoldDB" id="A0A183BQQ5"/>
<dbReference type="CDD" id="cd12885">
    <property type="entry name" value="SPRY_RanBP_like"/>
    <property type="match status" value="2"/>
</dbReference>
<dbReference type="InterPro" id="IPR003877">
    <property type="entry name" value="SPRY_dom"/>
</dbReference>
<keyword evidence="3" id="KW-1185">Reference proteome</keyword>
<reference evidence="3" key="2">
    <citation type="submission" date="2014-05" db="EMBL/GenBank/DDBJ databases">
        <title>The genome and life-stage specific transcriptomes of Globodera pallida elucidate key aspects of plant parasitism by a cyst nematode.</title>
        <authorList>
            <person name="Cotton J.A."/>
            <person name="Lilley C.J."/>
            <person name="Jones L.M."/>
            <person name="Kikuchi T."/>
            <person name="Reid A.J."/>
            <person name="Thorpe P."/>
            <person name="Tsai I.J."/>
            <person name="Beasley H."/>
            <person name="Blok V."/>
            <person name="Cock P.J.A."/>
            <person name="Van den Akker S.E."/>
            <person name="Holroyd N."/>
            <person name="Hunt M."/>
            <person name="Mantelin S."/>
            <person name="Naghra H."/>
            <person name="Pain A."/>
            <person name="Palomares-Rius J.E."/>
            <person name="Zarowiecki M."/>
            <person name="Berriman M."/>
            <person name="Jones J.T."/>
            <person name="Urwin P.E."/>
        </authorList>
    </citation>
    <scope>NUCLEOTIDE SEQUENCE [LARGE SCALE GENOMIC DNA]</scope>
    <source>
        <strain evidence="3">Lindley</strain>
    </source>
</reference>
<dbReference type="InterPro" id="IPR013320">
    <property type="entry name" value="ConA-like_dom_sf"/>
</dbReference>
<sequence>MDPSEEVRLLRDRIAQLERQQTTNSSTSSSAVLDLVEQNRKRRRIEEAQGGVEGYEAVQGVNEDAKELKALRAELAHQKLVNDHKALQTKVEQYQRQQQHTIDELTEKQKVSIDQFLLLQSDQKALLERLNGLEKKQTAIFEQQKGMNQLKGELIAKMEQYQKEQQLNIHAMMEQYQKEQQLNIHAMMEQYQKEQQLNIHAKMEQYQKQQQQTIDKLQKTVAVLNNTIGKGLTLQNRWDAAACPEVLTLSETDRLIAQLIGEIKGGCSVLAERPIPKKDLDIFYYEVTILEKGTGIRIGLGPKQMPLNDWVGRAEGTYAYASYGSFWGHAVEGCSHWNGRPYIGGKPSVGVGDVIGCGVNLATRQIIYTKNGQRLVSFDQFLLLQSDQKALLERLHGLEKKQTAIFEQQKADQKGMNQLKGELIAKMEQYQKQQQLNIHAKMEQCQKQQQQTIDKLQKTVAVLRGCSVFAEWPIPKKDLDIFYYEVTILEKGTGIRIGLGPKQMPLHDWVGRAEGTYAYASYGSFWGHAVEGCSHWNGRPYIGGKPSVGVGDVIGCGVNLATRQIIYTKNGQRLETAGLFVNFAADLFPCVTLFNPGTKIEANFGPKFKFNIAADGI</sequence>
<dbReference type="InterPro" id="IPR044736">
    <property type="entry name" value="Gid1/RanBPM/SPLA_SPRY"/>
</dbReference>
<reference evidence="3" key="1">
    <citation type="submission" date="2013-12" db="EMBL/GenBank/DDBJ databases">
        <authorList>
            <person name="Aslett M."/>
        </authorList>
    </citation>
    <scope>NUCLEOTIDE SEQUENCE [LARGE SCALE GENOMIC DNA]</scope>
    <source>
        <strain evidence="3">Lindley</strain>
    </source>
</reference>
<dbReference type="Pfam" id="PF00622">
    <property type="entry name" value="SPRY"/>
    <property type="match status" value="2"/>
</dbReference>
<feature type="domain" description="B30.2/SPRY" evidence="2">
    <location>
        <begin position="404"/>
        <end position="609"/>
    </location>
</feature>
<feature type="domain" description="B30.2/SPRY" evidence="2">
    <location>
        <begin position="216"/>
        <end position="413"/>
    </location>
</feature>